<evidence type="ECO:0000313" key="3">
    <source>
        <dbReference type="Proteomes" id="UP000014065"/>
    </source>
</evidence>
<organism evidence="2 3">
    <name type="scientific">Candidatus Nitrosarchaeum limnium BG20</name>
    <dbReference type="NCBI Taxonomy" id="859192"/>
    <lineage>
        <taxon>Archaea</taxon>
        <taxon>Nitrososphaerota</taxon>
        <taxon>Nitrososphaeria</taxon>
        <taxon>Nitrosopumilales</taxon>
        <taxon>Nitrosopumilaceae</taxon>
        <taxon>Nitrosarchaeum</taxon>
    </lineage>
</organism>
<protein>
    <recommendedName>
        <fullName evidence="1">6-phosphogluconate dehydrogenase NADP-binding domain-containing protein</fullName>
    </recommendedName>
</protein>
<feature type="domain" description="6-phosphogluconate dehydrogenase NADP-binding" evidence="1">
    <location>
        <begin position="2"/>
        <end position="36"/>
    </location>
</feature>
<dbReference type="SUPFAM" id="SSF51735">
    <property type="entry name" value="NAD(P)-binding Rossmann-fold domains"/>
    <property type="match status" value="1"/>
</dbReference>
<evidence type="ECO:0000259" key="1">
    <source>
        <dbReference type="Pfam" id="PF03446"/>
    </source>
</evidence>
<dbReference type="Proteomes" id="UP000014065">
    <property type="component" value="Unassembled WGS sequence"/>
</dbReference>
<reference evidence="2 3" key="1">
    <citation type="journal article" date="2012" name="J. Bacteriol.">
        <title>Genome Sequence of "Candidatus Nitrosoarchaeum limnia" BG20, a Low-Salinity Ammonia-Oxidizing Archaeon from the San Francisco Bay Estuary.</title>
        <authorList>
            <person name="Mosier A.C."/>
            <person name="Allen E.E."/>
            <person name="Kim M."/>
            <person name="Ferriera S."/>
            <person name="Francis C.A."/>
        </authorList>
    </citation>
    <scope>NUCLEOTIDE SEQUENCE [LARGE SCALE GENOMIC DNA]</scope>
    <source>
        <strain evidence="2 3">BG20</strain>
    </source>
</reference>
<accession>S2EPB9</accession>
<sequence length="39" mass="4353">MKIAVMGMGVAGSYLMARLKNSEHDVTGYERSPQERHDS</sequence>
<comment type="caution">
    <text evidence="2">The sequence shown here is derived from an EMBL/GenBank/DDBJ whole genome shotgun (WGS) entry which is preliminary data.</text>
</comment>
<gene>
    <name evidence="2" type="ORF">BG20_I2382</name>
</gene>
<dbReference type="InterPro" id="IPR036291">
    <property type="entry name" value="NAD(P)-bd_dom_sf"/>
</dbReference>
<name>S2EPB9_9ARCH</name>
<dbReference type="Pfam" id="PF03446">
    <property type="entry name" value="NAD_binding_2"/>
    <property type="match status" value="1"/>
</dbReference>
<evidence type="ECO:0000313" key="2">
    <source>
        <dbReference type="EMBL" id="EPA06302.1"/>
    </source>
</evidence>
<dbReference type="EMBL" id="AHJG01000071">
    <property type="protein sequence ID" value="EPA06302.1"/>
    <property type="molecule type" value="Genomic_DNA"/>
</dbReference>
<dbReference type="Gene3D" id="3.40.50.720">
    <property type="entry name" value="NAD(P)-binding Rossmann-like Domain"/>
    <property type="match status" value="1"/>
</dbReference>
<keyword evidence="3" id="KW-1185">Reference proteome</keyword>
<dbReference type="InterPro" id="IPR006115">
    <property type="entry name" value="6PGDH_NADP-bd"/>
</dbReference>
<dbReference type="AlphaFoldDB" id="S2EPB9"/>
<feature type="non-terminal residue" evidence="2">
    <location>
        <position position="39"/>
    </location>
</feature>
<proteinExistence type="predicted"/>
<dbReference type="GO" id="GO:0050661">
    <property type="term" value="F:NADP binding"/>
    <property type="evidence" value="ECO:0007669"/>
    <property type="project" value="InterPro"/>
</dbReference>